<dbReference type="EMBL" id="CP027666">
    <property type="protein sequence ID" value="AVO34670.1"/>
    <property type="molecule type" value="Genomic_DNA"/>
</dbReference>
<feature type="transmembrane region" description="Helical" evidence="1">
    <location>
        <begin position="269"/>
        <end position="288"/>
    </location>
</feature>
<accession>A0A2S0MFN7</accession>
<keyword evidence="1" id="KW-0472">Membrane</keyword>
<feature type="transmembrane region" description="Helical" evidence="1">
    <location>
        <begin position="448"/>
        <end position="470"/>
    </location>
</feature>
<dbReference type="KEGG" id="otk:C6570_10875"/>
<keyword evidence="1" id="KW-1133">Transmembrane helix</keyword>
<keyword evidence="3" id="KW-1185">Reference proteome</keyword>
<feature type="transmembrane region" description="Helical" evidence="1">
    <location>
        <begin position="358"/>
        <end position="376"/>
    </location>
</feature>
<feature type="transmembrane region" description="Helical" evidence="1">
    <location>
        <begin position="418"/>
        <end position="436"/>
    </location>
</feature>
<evidence type="ECO:0000313" key="2">
    <source>
        <dbReference type="EMBL" id="AVO34670.1"/>
    </source>
</evidence>
<protein>
    <recommendedName>
        <fullName evidence="4">DUF2142 domain-containing protein</fullName>
    </recommendedName>
</protein>
<evidence type="ECO:0000256" key="1">
    <source>
        <dbReference type="SAM" id="Phobius"/>
    </source>
</evidence>
<feature type="transmembrane region" description="Helical" evidence="1">
    <location>
        <begin position="21"/>
        <end position="39"/>
    </location>
</feature>
<proteinExistence type="predicted"/>
<dbReference type="RefSeq" id="WP_106703222.1">
    <property type="nucleotide sequence ID" value="NZ_CP027666.1"/>
</dbReference>
<dbReference type="AlphaFoldDB" id="A0A2S0MFN7"/>
<dbReference type="Pfam" id="PF09913">
    <property type="entry name" value="DUF2142"/>
    <property type="match status" value="1"/>
</dbReference>
<dbReference type="Proteomes" id="UP000239709">
    <property type="component" value="Chromosome"/>
</dbReference>
<dbReference type="OrthoDB" id="2220917at2"/>
<gene>
    <name evidence="2" type="ORF">C6570_10875</name>
</gene>
<feature type="transmembrane region" description="Helical" evidence="1">
    <location>
        <begin position="161"/>
        <end position="178"/>
    </location>
</feature>
<dbReference type="InterPro" id="IPR018674">
    <property type="entry name" value="DUF2142_membrane"/>
</dbReference>
<feature type="transmembrane region" description="Helical" evidence="1">
    <location>
        <begin position="236"/>
        <end position="263"/>
    </location>
</feature>
<reference evidence="2 3" key="1">
    <citation type="submission" date="2018-03" db="EMBL/GenBank/DDBJ databases">
        <title>Genome sequencing of Ottowia sp.</title>
        <authorList>
            <person name="Kim S.-J."/>
            <person name="Heo J."/>
            <person name="Kwon S.-W."/>
        </authorList>
    </citation>
    <scope>NUCLEOTIDE SEQUENCE [LARGE SCALE GENOMIC DNA]</scope>
    <source>
        <strain evidence="2 3">KADR8-3</strain>
    </source>
</reference>
<sequence length="476" mass="53476">MRNGLPEASPTSLSTRGLRQLVLWWVVAMLCATLFTRLIPPFQSPDENVHLLRAAMLANGQVMLQPSTHPHIRDSGFVSRDFADFAEYGARSRPFYGTEHVNFVLRRTVAEFAEKHDWSGGLKLANSGGTGYYTPVIYVPHAAGLWVSRQLNLNLMASYQFTRALVVSLAITLAFYACSLWRPNALVLMLLLTPMSLFQWLAPTVDGLTTALLMLLLGLWVKLFRSPDGHRLRDEVLIYAIVFVLCTTRTHLITTLMIPLSLLYHRFNWRRLAALAALVVCVLGWQAYAASISGQTFLKRQHSTKEIILLYLSHPGEFFAALWRTWHFEPLVKFVRQGFVGLLGWSDAPLSRTKTTNIYRFLIAGAIATIWIGLPWLKKFNIVRASGLVMAVCSVFIAYFALAVGFNDYPTLLIDGIQGRYLIPVAILAAFSLGPVTAGIRQYKTIELALLTLFIPYSVYCLVELLMRYFGTSLFG</sequence>
<feature type="transmembrane region" description="Helical" evidence="1">
    <location>
        <begin position="388"/>
        <end position="406"/>
    </location>
</feature>
<evidence type="ECO:0008006" key="4">
    <source>
        <dbReference type="Google" id="ProtNLM"/>
    </source>
</evidence>
<evidence type="ECO:0000313" key="3">
    <source>
        <dbReference type="Proteomes" id="UP000239709"/>
    </source>
</evidence>
<feature type="transmembrane region" description="Helical" evidence="1">
    <location>
        <begin position="208"/>
        <end position="224"/>
    </location>
</feature>
<feature type="transmembrane region" description="Helical" evidence="1">
    <location>
        <begin position="308"/>
        <end position="326"/>
    </location>
</feature>
<keyword evidence="1" id="KW-0812">Transmembrane</keyword>
<name>A0A2S0MFN7_9BURK</name>
<organism evidence="2 3">
    <name type="scientific">Ottowia oryzae</name>
    <dbReference type="NCBI Taxonomy" id="2109914"/>
    <lineage>
        <taxon>Bacteria</taxon>
        <taxon>Pseudomonadati</taxon>
        <taxon>Pseudomonadota</taxon>
        <taxon>Betaproteobacteria</taxon>
        <taxon>Burkholderiales</taxon>
        <taxon>Comamonadaceae</taxon>
        <taxon>Ottowia</taxon>
    </lineage>
</organism>